<sequence>MRRSQTNLARNSVVKSERPERHNSNSDTEVGILTAITGHGPTPPEGGTSHHRSGGDYPTLCYTLRESENPLTCSAASNPCTHGAPQKELQRGG</sequence>
<evidence type="ECO:0000313" key="3">
    <source>
        <dbReference type="Proteomes" id="UP000499080"/>
    </source>
</evidence>
<protein>
    <submittedName>
        <fullName evidence="2">Uncharacterized protein</fullName>
    </submittedName>
</protein>
<evidence type="ECO:0000313" key="2">
    <source>
        <dbReference type="EMBL" id="GBN81318.1"/>
    </source>
</evidence>
<dbReference type="AlphaFoldDB" id="A0A4Y2RZM7"/>
<name>A0A4Y2RZM7_ARAVE</name>
<accession>A0A4Y2RZM7</accession>
<keyword evidence="3" id="KW-1185">Reference proteome</keyword>
<dbReference type="EMBL" id="BGPR01019220">
    <property type="protein sequence ID" value="GBN81318.1"/>
    <property type="molecule type" value="Genomic_DNA"/>
</dbReference>
<feature type="region of interest" description="Disordered" evidence="1">
    <location>
        <begin position="1"/>
        <end position="56"/>
    </location>
</feature>
<proteinExistence type="predicted"/>
<gene>
    <name evidence="2" type="ORF">AVEN_147869_1</name>
</gene>
<feature type="region of interest" description="Disordered" evidence="1">
    <location>
        <begin position="72"/>
        <end position="93"/>
    </location>
</feature>
<dbReference type="Proteomes" id="UP000499080">
    <property type="component" value="Unassembled WGS sequence"/>
</dbReference>
<feature type="compositionally biased region" description="Basic and acidic residues" evidence="1">
    <location>
        <begin position="15"/>
        <end position="24"/>
    </location>
</feature>
<reference evidence="2 3" key="1">
    <citation type="journal article" date="2019" name="Sci. Rep.">
        <title>Orb-weaving spider Araneus ventricosus genome elucidates the spidroin gene catalogue.</title>
        <authorList>
            <person name="Kono N."/>
            <person name="Nakamura H."/>
            <person name="Ohtoshi R."/>
            <person name="Moran D.A.P."/>
            <person name="Shinohara A."/>
            <person name="Yoshida Y."/>
            <person name="Fujiwara M."/>
            <person name="Mori M."/>
            <person name="Tomita M."/>
            <person name="Arakawa K."/>
        </authorList>
    </citation>
    <scope>NUCLEOTIDE SEQUENCE [LARGE SCALE GENOMIC DNA]</scope>
</reference>
<organism evidence="2 3">
    <name type="scientific">Araneus ventricosus</name>
    <name type="common">Orbweaver spider</name>
    <name type="synonym">Epeira ventricosa</name>
    <dbReference type="NCBI Taxonomy" id="182803"/>
    <lineage>
        <taxon>Eukaryota</taxon>
        <taxon>Metazoa</taxon>
        <taxon>Ecdysozoa</taxon>
        <taxon>Arthropoda</taxon>
        <taxon>Chelicerata</taxon>
        <taxon>Arachnida</taxon>
        <taxon>Araneae</taxon>
        <taxon>Araneomorphae</taxon>
        <taxon>Entelegynae</taxon>
        <taxon>Araneoidea</taxon>
        <taxon>Araneidae</taxon>
        <taxon>Araneus</taxon>
    </lineage>
</organism>
<evidence type="ECO:0000256" key="1">
    <source>
        <dbReference type="SAM" id="MobiDB-lite"/>
    </source>
</evidence>
<feature type="compositionally biased region" description="Polar residues" evidence="1">
    <location>
        <begin position="1"/>
        <end position="14"/>
    </location>
</feature>
<comment type="caution">
    <text evidence="2">The sequence shown here is derived from an EMBL/GenBank/DDBJ whole genome shotgun (WGS) entry which is preliminary data.</text>
</comment>